<keyword evidence="2" id="KW-0819">tRNA processing</keyword>
<reference evidence="6" key="1">
    <citation type="submission" date="2014-09" db="EMBL/GenBank/DDBJ databases">
        <authorList>
            <person name="Probst J Alexander"/>
        </authorList>
    </citation>
    <scope>NUCLEOTIDE SEQUENCE</scope>
</reference>
<gene>
    <name evidence="6" type="ORF">MSIBF_A2650006</name>
</gene>
<dbReference type="InterPro" id="IPR002804">
    <property type="entry name" value="Archease"/>
</dbReference>
<dbReference type="EMBL" id="CCXY01000185">
    <property type="protein sequence ID" value="CEG12714.1"/>
    <property type="molecule type" value="Genomic_DNA"/>
</dbReference>
<name>A0A098EB50_9ZZZZ</name>
<evidence type="ECO:0000313" key="6">
    <source>
        <dbReference type="EMBL" id="CEG12714.1"/>
    </source>
</evidence>
<evidence type="ECO:0000256" key="2">
    <source>
        <dbReference type="ARBA" id="ARBA00022694"/>
    </source>
</evidence>
<evidence type="ECO:0000256" key="3">
    <source>
        <dbReference type="ARBA" id="ARBA00022723"/>
    </source>
</evidence>
<dbReference type="GO" id="GO:0046872">
    <property type="term" value="F:metal ion binding"/>
    <property type="evidence" value="ECO:0007669"/>
    <property type="project" value="UniProtKB-KW"/>
</dbReference>
<dbReference type="PANTHER" id="PTHR12682:SF11">
    <property type="entry name" value="PROTEIN ARCHEASE"/>
    <property type="match status" value="1"/>
</dbReference>
<feature type="domain" description="Archease" evidence="5">
    <location>
        <begin position="4"/>
        <end position="142"/>
    </location>
</feature>
<protein>
    <recommendedName>
        <fullName evidence="5">Archease domain-containing protein</fullName>
    </recommendedName>
</protein>
<dbReference type="Gene3D" id="3.55.10.10">
    <property type="entry name" value="Archease domain"/>
    <property type="match status" value="1"/>
</dbReference>
<keyword evidence="3" id="KW-0479">Metal-binding</keyword>
<dbReference type="InterPro" id="IPR023572">
    <property type="entry name" value="Archease_dom"/>
</dbReference>
<sequence>MEKFKFIDHISDLQFAAYGKTLNELFENCASAMFEGMLPEIKVEEKFMRKGNLISENLTELLHDFLNELLFIFETEHKVFKKFIVAIKKNGNYNLNFTASGDKSENYVIDVGIKGITYHELSAEKKKIGRKIFWEANVLCDI</sequence>
<dbReference type="GO" id="GO:0008033">
    <property type="term" value="P:tRNA processing"/>
    <property type="evidence" value="ECO:0007669"/>
    <property type="project" value="UniProtKB-KW"/>
</dbReference>
<proteinExistence type="inferred from homology"/>
<accession>A0A098EB50</accession>
<dbReference type="InterPro" id="IPR036820">
    <property type="entry name" value="Archease_dom_sf"/>
</dbReference>
<dbReference type="Pfam" id="PF01951">
    <property type="entry name" value="Archease"/>
    <property type="match status" value="1"/>
</dbReference>
<evidence type="ECO:0000256" key="1">
    <source>
        <dbReference type="ARBA" id="ARBA00007963"/>
    </source>
</evidence>
<dbReference type="AlphaFoldDB" id="A0A098EB50"/>
<organism evidence="6">
    <name type="scientific">groundwater metagenome</name>
    <dbReference type="NCBI Taxonomy" id="717931"/>
    <lineage>
        <taxon>unclassified sequences</taxon>
        <taxon>metagenomes</taxon>
        <taxon>ecological metagenomes</taxon>
    </lineage>
</organism>
<comment type="similarity">
    <text evidence="1">Belongs to the archease family.</text>
</comment>
<evidence type="ECO:0000256" key="4">
    <source>
        <dbReference type="ARBA" id="ARBA00022837"/>
    </source>
</evidence>
<keyword evidence="4" id="KW-0106">Calcium</keyword>
<dbReference type="PANTHER" id="PTHR12682">
    <property type="entry name" value="ARCHEASE"/>
    <property type="match status" value="1"/>
</dbReference>
<evidence type="ECO:0000259" key="5">
    <source>
        <dbReference type="Pfam" id="PF01951"/>
    </source>
</evidence>
<dbReference type="SUPFAM" id="SSF69819">
    <property type="entry name" value="MTH1598-like"/>
    <property type="match status" value="1"/>
</dbReference>